<dbReference type="Pfam" id="PF07963">
    <property type="entry name" value="N_methyl"/>
    <property type="match status" value="1"/>
</dbReference>
<dbReference type="InterPro" id="IPR045584">
    <property type="entry name" value="Pilin-like"/>
</dbReference>
<dbReference type="PANTHER" id="PTHR30093">
    <property type="entry name" value="GENERAL SECRETION PATHWAY PROTEIN G"/>
    <property type="match status" value="1"/>
</dbReference>
<dbReference type="Proteomes" id="UP000778757">
    <property type="component" value="Unassembled WGS sequence"/>
</dbReference>
<evidence type="ECO:0000313" key="6">
    <source>
        <dbReference type="EMBL" id="NKJ68943.1"/>
    </source>
</evidence>
<dbReference type="PROSITE" id="PS00409">
    <property type="entry name" value="PROKAR_NTER_METHYL"/>
    <property type="match status" value="1"/>
</dbReference>
<evidence type="ECO:0000313" key="7">
    <source>
        <dbReference type="Proteomes" id="UP000778757"/>
    </source>
</evidence>
<proteinExistence type="inferred from homology"/>
<feature type="transmembrane region" description="Helical" evidence="5">
    <location>
        <begin position="12"/>
        <end position="35"/>
    </location>
</feature>
<comment type="subunit">
    <text evidence="2">The pili are polar flexible filaments of about 5.4 nanometers diameter and 2.5 micrometers average length; they consist of only a single polypeptide chain arranged in a helical configuration of five subunits per turn in the assembled pilus.</text>
</comment>
<keyword evidence="5" id="KW-0812">Transmembrane</keyword>
<accession>A0ABX1HXP0</accession>
<dbReference type="Gene3D" id="3.30.700.10">
    <property type="entry name" value="Glycoprotein, Type 4 Pilin"/>
    <property type="match status" value="1"/>
</dbReference>
<evidence type="ECO:0000256" key="5">
    <source>
        <dbReference type="SAM" id="Phobius"/>
    </source>
</evidence>
<evidence type="ECO:0000256" key="1">
    <source>
        <dbReference type="ARBA" id="ARBA00005233"/>
    </source>
</evidence>
<reference evidence="6 7" key="1">
    <citation type="journal article" date="2019" name="Curr. Microbiol.">
        <title>Vibrio chemaguriensis sp. nov., from Sundarbans, Bay of Bengal.</title>
        <authorList>
            <person name="Ghosh A."/>
            <person name="Bhadury P."/>
        </authorList>
    </citation>
    <scope>NUCLEOTIDE SEQUENCE [LARGE SCALE GENOMIC DNA]</scope>
    <source>
        <strain evidence="6 7">Iso1</strain>
    </source>
</reference>
<comment type="similarity">
    <text evidence="1 4">Belongs to the N-Me-Phe pilin family.</text>
</comment>
<dbReference type="PANTHER" id="PTHR30093:SF34">
    <property type="entry name" value="PREPILIN PEPTIDASE-DEPENDENT PROTEIN D"/>
    <property type="match status" value="1"/>
</dbReference>
<dbReference type="EMBL" id="SHOE01000013">
    <property type="protein sequence ID" value="NKJ68943.1"/>
    <property type="molecule type" value="Genomic_DNA"/>
</dbReference>
<dbReference type="InterPro" id="IPR001082">
    <property type="entry name" value="Pilin"/>
</dbReference>
<evidence type="ECO:0000256" key="3">
    <source>
        <dbReference type="ARBA" id="ARBA00022481"/>
    </source>
</evidence>
<dbReference type="InterPro" id="IPR000983">
    <property type="entry name" value="Bac_GSPG_pilin"/>
</dbReference>
<evidence type="ECO:0000256" key="2">
    <source>
        <dbReference type="ARBA" id="ARBA00011156"/>
    </source>
</evidence>
<dbReference type="SUPFAM" id="SSF54523">
    <property type="entry name" value="Pili subunits"/>
    <property type="match status" value="1"/>
</dbReference>
<keyword evidence="5" id="KW-0472">Membrane</keyword>
<comment type="caution">
    <text evidence="6">The sequence shown here is derived from an EMBL/GenBank/DDBJ whole genome shotgun (WGS) entry which is preliminary data.</text>
</comment>
<gene>
    <name evidence="6" type="ORF">EX191_14370</name>
</gene>
<keyword evidence="5" id="KW-1133">Transmembrane helix</keyword>
<evidence type="ECO:0000256" key="4">
    <source>
        <dbReference type="RuleBase" id="RU000389"/>
    </source>
</evidence>
<keyword evidence="7" id="KW-1185">Reference proteome</keyword>
<dbReference type="InterPro" id="IPR012902">
    <property type="entry name" value="N_methyl_site"/>
</dbReference>
<sequence length="146" mass="15462">MKNSKQKKQQGFTLIELMIVVAIIGVLAAVAIPAYQNYVQKTEVASASATVRGLLTNIDMYQQENGGTFPTDAKLVGGTQKMNALGTITLATATSGGTATFVFDEGSLKGKTASVQYAKNNKTGWTCATKNVPEDSRPNSCTATYK</sequence>
<dbReference type="PRINTS" id="PR00813">
    <property type="entry name" value="BCTERIALGSPG"/>
</dbReference>
<dbReference type="Pfam" id="PF00114">
    <property type="entry name" value="Pilin"/>
    <property type="match status" value="1"/>
</dbReference>
<dbReference type="NCBIfam" id="TIGR02532">
    <property type="entry name" value="IV_pilin_GFxxxE"/>
    <property type="match status" value="1"/>
</dbReference>
<keyword evidence="4" id="KW-0281">Fimbrium</keyword>
<organism evidence="6 7">
    <name type="scientific">Vibrio chemaguriensis</name>
    <dbReference type="NCBI Taxonomy" id="2527672"/>
    <lineage>
        <taxon>Bacteria</taxon>
        <taxon>Pseudomonadati</taxon>
        <taxon>Pseudomonadota</taxon>
        <taxon>Gammaproteobacteria</taxon>
        <taxon>Vibrionales</taxon>
        <taxon>Vibrionaceae</taxon>
        <taxon>Vibrio</taxon>
    </lineage>
</organism>
<protein>
    <submittedName>
        <fullName evidence="6">Pilin</fullName>
    </submittedName>
</protein>
<dbReference type="RefSeq" id="WP_017447682.1">
    <property type="nucleotide sequence ID" value="NZ_SHOE01000013.1"/>
</dbReference>
<keyword evidence="3" id="KW-0488">Methylation</keyword>
<name>A0ABX1HXP0_9VIBR</name>